<dbReference type="Gene3D" id="1.10.1300.10">
    <property type="entry name" value="3'5'-cyclic nucleotide phosphodiesterase, catalytic domain"/>
    <property type="match status" value="1"/>
</dbReference>
<dbReference type="InterPro" id="IPR002073">
    <property type="entry name" value="PDEase_catalytic_dom"/>
</dbReference>
<keyword evidence="2 6" id="KW-0479">Metal-binding</keyword>
<dbReference type="OrthoDB" id="189220at2759"/>
<feature type="binding site" evidence="5">
    <location>
        <position position="741"/>
    </location>
    <ligand>
        <name>AMP</name>
        <dbReference type="ChEBI" id="CHEBI:456215"/>
    </ligand>
</feature>
<dbReference type="InterPro" id="IPR013706">
    <property type="entry name" value="PDE1_N"/>
</dbReference>
<dbReference type="GO" id="GO:0007165">
    <property type="term" value="P:signal transduction"/>
    <property type="evidence" value="ECO:0007669"/>
    <property type="project" value="InterPro"/>
</dbReference>
<reference evidence="10" key="1">
    <citation type="submission" date="2025-08" db="UniProtKB">
        <authorList>
            <consortium name="RefSeq"/>
        </authorList>
    </citation>
    <scope>IDENTIFICATION</scope>
</reference>
<feature type="region of interest" description="Disordered" evidence="8">
    <location>
        <begin position="909"/>
        <end position="956"/>
    </location>
</feature>
<evidence type="ECO:0000256" key="6">
    <source>
        <dbReference type="PIRSR" id="PIRSR623088-3"/>
    </source>
</evidence>
<feature type="binding site" evidence="6">
    <location>
        <position position="741"/>
    </location>
    <ligand>
        <name>Zn(2+)</name>
        <dbReference type="ChEBI" id="CHEBI:29105"/>
        <label>1</label>
    </ligand>
</feature>
<dbReference type="PANTHER" id="PTHR11347">
    <property type="entry name" value="CYCLIC NUCLEOTIDE PHOSPHODIESTERASE"/>
    <property type="match status" value="1"/>
</dbReference>
<dbReference type="InterPro" id="IPR023174">
    <property type="entry name" value="PDEase_CS"/>
</dbReference>
<feature type="region of interest" description="Disordered" evidence="8">
    <location>
        <begin position="239"/>
        <end position="260"/>
    </location>
</feature>
<name>A0A6P4EVJ6_DRORH</name>
<feature type="compositionally biased region" description="Low complexity" evidence="8">
    <location>
        <begin position="273"/>
        <end position="290"/>
    </location>
</feature>
<evidence type="ECO:0000256" key="7">
    <source>
        <dbReference type="RuleBase" id="RU363067"/>
    </source>
</evidence>
<feature type="region of interest" description="Disordered" evidence="8">
    <location>
        <begin position="826"/>
        <end position="858"/>
    </location>
</feature>
<evidence type="ECO:0000256" key="4">
    <source>
        <dbReference type="PIRSR" id="PIRSR623088-1"/>
    </source>
</evidence>
<dbReference type="InterPro" id="IPR023088">
    <property type="entry name" value="PDEase"/>
</dbReference>
<dbReference type="PROSITE" id="PS00126">
    <property type="entry name" value="PDEASE_I_1"/>
    <property type="match status" value="1"/>
</dbReference>
<accession>A0A6P4EVJ6</accession>
<evidence type="ECO:0000256" key="3">
    <source>
        <dbReference type="ARBA" id="ARBA00022801"/>
    </source>
</evidence>
<evidence type="ECO:0000256" key="2">
    <source>
        <dbReference type="ARBA" id="ARBA00022723"/>
    </source>
</evidence>
<comment type="cofactor">
    <cofactor evidence="7">
        <name>a divalent metal cation</name>
        <dbReference type="ChEBI" id="CHEBI:60240"/>
    </cofactor>
    <text evidence="7">Binds 2 divalent metal cations per subunit. Site 1 may preferentially bind zinc ions, while site 2 has a preference for magnesium and/or manganese ions.</text>
</comment>
<protein>
    <recommendedName>
        <fullName evidence="7">Phosphodiesterase</fullName>
        <ecNumber evidence="7">3.1.4.-</ecNumber>
    </recommendedName>
</protein>
<feature type="binding site" evidence="6">
    <location>
        <position position="634"/>
    </location>
    <ligand>
        <name>Zn(2+)</name>
        <dbReference type="ChEBI" id="CHEBI:29105"/>
        <label>2</label>
    </ligand>
</feature>
<feature type="binding site" evidence="6">
    <location>
        <position position="597"/>
    </location>
    <ligand>
        <name>Zn(2+)</name>
        <dbReference type="ChEBI" id="CHEBI:29105"/>
        <label>1</label>
    </ligand>
</feature>
<dbReference type="PRINTS" id="PR00387">
    <property type="entry name" value="PDIESTERASE1"/>
</dbReference>
<dbReference type="GO" id="GO:0046872">
    <property type="term" value="F:metal ion binding"/>
    <property type="evidence" value="ECO:0007669"/>
    <property type="project" value="UniProtKB-KW"/>
</dbReference>
<dbReference type="EC" id="3.1.4.-" evidence="7"/>
<feature type="compositionally biased region" description="Gly residues" evidence="8">
    <location>
        <begin position="173"/>
        <end position="188"/>
    </location>
</feature>
<feature type="binding site" evidence="6">
    <location>
        <position position="634"/>
    </location>
    <ligand>
        <name>Zn(2+)</name>
        <dbReference type="ChEBI" id="CHEBI:29105"/>
        <label>1</label>
    </ligand>
</feature>
<dbReference type="InterPro" id="IPR003607">
    <property type="entry name" value="HD/PDEase_dom"/>
</dbReference>
<feature type="active site" description="Proton donor" evidence="4">
    <location>
        <position position="593"/>
    </location>
</feature>
<feature type="region of interest" description="Disordered" evidence="8">
    <location>
        <begin position="1"/>
        <end position="42"/>
    </location>
</feature>
<dbReference type="CDD" id="cd00077">
    <property type="entry name" value="HDc"/>
    <property type="match status" value="1"/>
</dbReference>
<gene>
    <name evidence="10" type="primary">LOC108045834</name>
</gene>
<evidence type="ECO:0000313" key="10">
    <source>
        <dbReference type="RefSeq" id="XP_016980759.1"/>
    </source>
</evidence>
<dbReference type="InterPro" id="IPR036971">
    <property type="entry name" value="PDEase_catalytic_dom_sf"/>
</dbReference>
<feature type="compositionally biased region" description="Low complexity" evidence="8">
    <location>
        <begin position="242"/>
        <end position="252"/>
    </location>
</feature>
<dbReference type="FunFam" id="1.10.1300.10:FF:000013">
    <property type="entry name" value="Phosphodiesterase"/>
    <property type="match status" value="1"/>
</dbReference>
<feature type="binding site" evidence="5">
    <location>
        <begin position="593"/>
        <end position="597"/>
    </location>
    <ligand>
        <name>AMP</name>
        <dbReference type="ChEBI" id="CHEBI:456215"/>
    </ligand>
</feature>
<keyword evidence="1" id="KW-0140">cGMP</keyword>
<feature type="binding site" evidence="6">
    <location>
        <position position="633"/>
    </location>
    <ligand>
        <name>Zn(2+)</name>
        <dbReference type="ChEBI" id="CHEBI:29105"/>
        <label>1</label>
    </ligand>
</feature>
<evidence type="ECO:0000256" key="8">
    <source>
        <dbReference type="SAM" id="MobiDB-lite"/>
    </source>
</evidence>
<dbReference type="SUPFAM" id="SSF109604">
    <property type="entry name" value="HD-domain/PDEase-like"/>
    <property type="match status" value="1"/>
</dbReference>
<dbReference type="AlphaFoldDB" id="A0A6P4EVJ6"/>
<keyword evidence="3 7" id="KW-0378">Hydrolase</keyword>
<evidence type="ECO:0000256" key="1">
    <source>
        <dbReference type="ARBA" id="ARBA00022535"/>
    </source>
</evidence>
<organism evidence="10">
    <name type="scientific">Drosophila rhopaloa</name>
    <name type="common">Fruit fly</name>
    <dbReference type="NCBI Taxonomy" id="1041015"/>
    <lineage>
        <taxon>Eukaryota</taxon>
        <taxon>Metazoa</taxon>
        <taxon>Ecdysozoa</taxon>
        <taxon>Arthropoda</taxon>
        <taxon>Hexapoda</taxon>
        <taxon>Insecta</taxon>
        <taxon>Pterygota</taxon>
        <taxon>Neoptera</taxon>
        <taxon>Endopterygota</taxon>
        <taxon>Diptera</taxon>
        <taxon>Brachycera</taxon>
        <taxon>Muscomorpha</taxon>
        <taxon>Ephydroidea</taxon>
        <taxon>Drosophilidae</taxon>
        <taxon>Drosophila</taxon>
        <taxon>Sophophora</taxon>
    </lineage>
</organism>
<feature type="region of interest" description="Disordered" evidence="8">
    <location>
        <begin position="273"/>
        <end position="297"/>
    </location>
</feature>
<sequence length="956" mass="102455">MSNFNQSNVPRRLAPGTATPVTSRGPVPVPVPAPVPGSTSTPGAPVVLTARLTSDNTVTSGVLSMSPQQVLHHQVSPERQNPSSCPDSPIRRVSSSLKNSALDFASRFFNKCKAATFTVDGATYTIVASTPESLPSKRDEASVGAGTTGSSGAASSSSGAASGAASGSAGAASGSGSGSGAGAGGAGGASTPAQEAVSPTVSELSGSGTNATINGQVARHGSLTIIRRTNSRNFTQIDSQLASPSTTASSSTVPGIGFAQTPLSEPLAERLSFRSGSNGSASAGDSRSSNQFPSSGPTATAAVAAAAKMQPSSPNATNYLADNIQISSANLSQTEMGVGRESGEYNTVGHSINVAGNNSFLRGDTDIPQESGHSFETPSNISFAAGQWDTESLPPVDTPDALNKAAGRIRSLLRRMDHETVAYEDMQRNLHYAARVLEAVFIDESRRLADEDDELSEVQPDAVPPEVREWLASTFTRQMATSRRKSDEKPKFRSVAHAIRAGIFVDRMYRRVSSSALTAFPPDVVRLLKNLDDWTFDVFALTEATSGQVVKYVAYELFNRYGSIHKFKIAPGTLEAFLHRVEEGYCRYRNPYHNNLHAVDVMQTIHYCLCNTGLMNWLTDLEIFASLLAALLHDYEHTGTTNNFHVMSGSETALLYNDRAVLENHHASASFRLLREDDCNILSHLSREEFRELRGLVIEMVLGTDMTNHFQQMKAMRQLLTLQEATIDKQKVLSLVLHCCDISHPAKQWGVHHRWTMLLLEEFFRQGDLEKELGLPFSPLCDRNNTLVAESQICFIDFIVEPSMGVMSDMLELILAPIAPMNKGKPSTLVEHEPTTSSVVIPPSGITPSMDKPRERTEVKPTAEFLARKSATGSTGSKFNIPKPWLTCLVENKRIWKEQAVKDAEARALATAAEEAAAAAKEAAEEEENKPAAAETETADGEQTEAAAEPADGAAA</sequence>
<feature type="compositionally biased region" description="Low complexity" evidence="8">
    <location>
        <begin position="946"/>
        <end position="956"/>
    </location>
</feature>
<evidence type="ECO:0000256" key="5">
    <source>
        <dbReference type="PIRSR" id="PIRSR623088-2"/>
    </source>
</evidence>
<feature type="compositionally biased region" description="Polar residues" evidence="8">
    <location>
        <begin position="197"/>
        <end position="215"/>
    </location>
</feature>
<feature type="domain" description="PDEase" evidence="9">
    <location>
        <begin position="516"/>
        <end position="903"/>
    </location>
</feature>
<feature type="binding site" evidence="5">
    <location>
        <position position="634"/>
    </location>
    <ligand>
        <name>AMP</name>
        <dbReference type="ChEBI" id="CHEBI:456215"/>
    </ligand>
</feature>
<dbReference type="GO" id="GO:0004114">
    <property type="term" value="F:3',5'-cyclic-nucleotide phosphodiesterase activity"/>
    <property type="evidence" value="ECO:0007669"/>
    <property type="project" value="InterPro"/>
</dbReference>
<proteinExistence type="inferred from homology"/>
<dbReference type="PROSITE" id="PS51845">
    <property type="entry name" value="PDEASE_I_2"/>
    <property type="match status" value="1"/>
</dbReference>
<comment type="similarity">
    <text evidence="7">Belongs to the cyclic nucleotide phosphodiesterase family.</text>
</comment>
<feature type="region of interest" description="Disordered" evidence="8">
    <location>
        <begin position="131"/>
        <end position="215"/>
    </location>
</feature>
<evidence type="ECO:0000259" key="9">
    <source>
        <dbReference type="PROSITE" id="PS51845"/>
    </source>
</evidence>
<dbReference type="Pfam" id="PF00233">
    <property type="entry name" value="PDEase_I"/>
    <property type="match status" value="1"/>
</dbReference>
<feature type="compositionally biased region" description="Low complexity" evidence="8">
    <location>
        <begin position="909"/>
        <end position="921"/>
    </location>
</feature>
<dbReference type="RefSeq" id="XP_016980759.1">
    <property type="nucleotide sequence ID" value="XM_017125270.1"/>
</dbReference>
<feature type="binding site" evidence="5">
    <location>
        <position position="792"/>
    </location>
    <ligand>
        <name>AMP</name>
        <dbReference type="ChEBI" id="CHEBI:456215"/>
    </ligand>
</feature>
<dbReference type="Pfam" id="PF08499">
    <property type="entry name" value="PDEase_I_N"/>
    <property type="match status" value="1"/>
</dbReference>
<dbReference type="SMART" id="SM00471">
    <property type="entry name" value="HDc"/>
    <property type="match status" value="1"/>
</dbReference>
<feature type="compositionally biased region" description="Low complexity" evidence="8">
    <location>
        <begin position="144"/>
        <end position="172"/>
    </location>
</feature>